<sequence length="147" mass="16294">MKITDLRCAIIGGQPVIRIKTDEGIDGYGSAARLRSAHIRWHVEHYSDLILGSDPTDVERTMLKIRRLGAFKPWGSSVSAIEVALWDIAGKAVNVPVYKLLGGKVRDRVRVYNGAIRTPLSGKNPEDYAESSAYMKNLPQGFTIIKQ</sequence>
<evidence type="ECO:0000259" key="2">
    <source>
        <dbReference type="Pfam" id="PF02746"/>
    </source>
</evidence>
<dbReference type="InterPro" id="IPR034593">
    <property type="entry name" value="DgoD-like"/>
</dbReference>
<dbReference type="InterPro" id="IPR013341">
    <property type="entry name" value="Mandelate_racemase_N_dom"/>
</dbReference>
<dbReference type="SUPFAM" id="SSF54826">
    <property type="entry name" value="Enolase N-terminal domain-like"/>
    <property type="match status" value="1"/>
</dbReference>
<evidence type="ECO:0000256" key="1">
    <source>
        <dbReference type="ARBA" id="ARBA00023239"/>
    </source>
</evidence>
<name>A0A382M143_9ZZZZ</name>
<evidence type="ECO:0000313" key="3">
    <source>
        <dbReference type="EMBL" id="SVC41092.1"/>
    </source>
</evidence>
<dbReference type="EMBL" id="UINC01089749">
    <property type="protein sequence ID" value="SVC41092.1"/>
    <property type="molecule type" value="Genomic_DNA"/>
</dbReference>
<feature type="domain" description="Mandelate racemase/muconate lactonizing enzyme N-terminal" evidence="2">
    <location>
        <begin position="16"/>
        <end position="102"/>
    </location>
</feature>
<dbReference type="PANTHER" id="PTHR48080">
    <property type="entry name" value="D-GALACTONATE DEHYDRATASE-RELATED"/>
    <property type="match status" value="1"/>
</dbReference>
<feature type="non-terminal residue" evidence="3">
    <location>
        <position position="147"/>
    </location>
</feature>
<dbReference type="GO" id="GO:0016829">
    <property type="term" value="F:lyase activity"/>
    <property type="evidence" value="ECO:0007669"/>
    <property type="project" value="UniProtKB-KW"/>
</dbReference>
<dbReference type="PANTHER" id="PTHR48080:SF2">
    <property type="entry name" value="D-GALACTONATE DEHYDRATASE"/>
    <property type="match status" value="1"/>
</dbReference>
<dbReference type="Gene3D" id="3.20.20.120">
    <property type="entry name" value="Enolase-like C-terminal domain"/>
    <property type="match status" value="1"/>
</dbReference>
<accession>A0A382M143</accession>
<dbReference type="InterPro" id="IPR029017">
    <property type="entry name" value="Enolase-like_N"/>
</dbReference>
<dbReference type="Pfam" id="PF02746">
    <property type="entry name" value="MR_MLE_N"/>
    <property type="match status" value="1"/>
</dbReference>
<proteinExistence type="predicted"/>
<keyword evidence="1" id="KW-0456">Lyase</keyword>
<reference evidence="3" key="1">
    <citation type="submission" date="2018-05" db="EMBL/GenBank/DDBJ databases">
        <authorList>
            <person name="Lanie J.A."/>
            <person name="Ng W.-L."/>
            <person name="Kazmierczak K.M."/>
            <person name="Andrzejewski T.M."/>
            <person name="Davidsen T.M."/>
            <person name="Wayne K.J."/>
            <person name="Tettelin H."/>
            <person name="Glass J.I."/>
            <person name="Rusch D."/>
            <person name="Podicherti R."/>
            <person name="Tsui H.-C.T."/>
            <person name="Winkler M.E."/>
        </authorList>
    </citation>
    <scope>NUCLEOTIDE SEQUENCE</scope>
</reference>
<dbReference type="AlphaFoldDB" id="A0A382M143"/>
<dbReference type="InterPro" id="IPR036849">
    <property type="entry name" value="Enolase-like_C_sf"/>
</dbReference>
<organism evidence="3">
    <name type="scientific">marine metagenome</name>
    <dbReference type="NCBI Taxonomy" id="408172"/>
    <lineage>
        <taxon>unclassified sequences</taxon>
        <taxon>metagenomes</taxon>
        <taxon>ecological metagenomes</taxon>
    </lineage>
</organism>
<gene>
    <name evidence="3" type="ORF">METZ01_LOCUS293946</name>
</gene>
<dbReference type="Gene3D" id="3.30.390.10">
    <property type="entry name" value="Enolase-like, N-terminal domain"/>
    <property type="match status" value="1"/>
</dbReference>
<protein>
    <recommendedName>
        <fullName evidence="2">Mandelate racemase/muconate lactonizing enzyme N-terminal domain-containing protein</fullName>
    </recommendedName>
</protein>